<proteinExistence type="predicted"/>
<gene>
    <name evidence="3" type="ORF">PV04_03235</name>
</gene>
<evidence type="ECO:0000313" key="3">
    <source>
        <dbReference type="EMBL" id="KIW71013.1"/>
    </source>
</evidence>
<feature type="compositionally biased region" description="Basic residues" evidence="1">
    <location>
        <begin position="136"/>
        <end position="145"/>
    </location>
</feature>
<protein>
    <recommendedName>
        <fullName evidence="2">Subtelomeric hrmA-associated cluster protein AFUB-079030/YDR124W-like helical bundle domain-containing protein</fullName>
    </recommendedName>
</protein>
<dbReference type="HOGENOM" id="CLU_431495_0_0_1"/>
<dbReference type="AlphaFoldDB" id="A0A0D2FRV8"/>
<reference evidence="3 4" key="1">
    <citation type="submission" date="2015-01" db="EMBL/GenBank/DDBJ databases">
        <title>The Genome Sequence of Capronia semiimmersa CBS27337.</title>
        <authorList>
            <consortium name="The Broad Institute Genomics Platform"/>
            <person name="Cuomo C."/>
            <person name="de Hoog S."/>
            <person name="Gorbushina A."/>
            <person name="Stielow B."/>
            <person name="Teixiera M."/>
            <person name="Abouelleil A."/>
            <person name="Chapman S.B."/>
            <person name="Priest M."/>
            <person name="Young S.K."/>
            <person name="Wortman J."/>
            <person name="Nusbaum C."/>
            <person name="Birren B."/>
        </authorList>
    </citation>
    <scope>NUCLEOTIDE SEQUENCE [LARGE SCALE GENOMIC DNA]</scope>
    <source>
        <strain evidence="3 4">CBS 27337</strain>
    </source>
</reference>
<dbReference type="InterPro" id="IPR047092">
    <property type="entry name" value="AFUB_07903/YDR124W-like_hel"/>
</dbReference>
<feature type="region of interest" description="Disordered" evidence="1">
    <location>
        <begin position="352"/>
        <end position="418"/>
    </location>
</feature>
<dbReference type="InterPro" id="IPR021264">
    <property type="entry name" value="AFUB_079030/YDR124W-like"/>
</dbReference>
<feature type="compositionally biased region" description="Low complexity" evidence="1">
    <location>
        <begin position="382"/>
        <end position="394"/>
    </location>
</feature>
<dbReference type="Proteomes" id="UP000054266">
    <property type="component" value="Unassembled WGS sequence"/>
</dbReference>
<dbReference type="EMBL" id="KN846957">
    <property type="protein sequence ID" value="KIW71013.1"/>
    <property type="molecule type" value="Genomic_DNA"/>
</dbReference>
<feature type="domain" description="Subtelomeric hrmA-associated cluster protein AFUB-079030/YDR124W-like helical bundle" evidence="2">
    <location>
        <begin position="174"/>
        <end position="281"/>
    </location>
</feature>
<feature type="region of interest" description="Disordered" evidence="1">
    <location>
        <begin position="210"/>
        <end position="233"/>
    </location>
</feature>
<feature type="compositionally biased region" description="Polar residues" evidence="1">
    <location>
        <begin position="402"/>
        <end position="414"/>
    </location>
</feature>
<accession>A0A0D2FRV8</accession>
<evidence type="ECO:0000259" key="2">
    <source>
        <dbReference type="Pfam" id="PF11001"/>
    </source>
</evidence>
<evidence type="ECO:0000256" key="1">
    <source>
        <dbReference type="SAM" id="MobiDB-lite"/>
    </source>
</evidence>
<keyword evidence="4" id="KW-1185">Reference proteome</keyword>
<dbReference type="STRING" id="5601.A0A0D2FRV8"/>
<organism evidence="3 4">
    <name type="scientific">Phialophora macrospora</name>
    <dbReference type="NCBI Taxonomy" id="1851006"/>
    <lineage>
        <taxon>Eukaryota</taxon>
        <taxon>Fungi</taxon>
        <taxon>Dikarya</taxon>
        <taxon>Ascomycota</taxon>
        <taxon>Pezizomycotina</taxon>
        <taxon>Eurotiomycetes</taxon>
        <taxon>Chaetothyriomycetidae</taxon>
        <taxon>Chaetothyriales</taxon>
        <taxon>Herpotrichiellaceae</taxon>
        <taxon>Phialophora</taxon>
    </lineage>
</organism>
<feature type="compositionally biased region" description="Polar residues" evidence="1">
    <location>
        <begin position="214"/>
        <end position="227"/>
    </location>
</feature>
<name>A0A0D2FRV8_9EURO</name>
<sequence length="603" mass="66723">MTLGMDSPQPHFFSTDTKEVKTEPAIASPSRSREEKQQNLINEIKKLVAECEDFIGLVPGPRGVPEIVVSPNLKKDKWTIIRDAQETFTQFLSMRGPGGKGYSRGPARQCAKVCKEEPEIEARAPGGSISLSVHRPLKRHRSRKSTLRDPSYARSRHGGGGMRVVEASASQIRVDDHKRLAEWYKDAFLGLQQVSCRLVAKIWIKKIHPKKQSTHPYNGQMPRNTTPDSDRTRPPYWPIDVRHREPDHIGKDERTQLLVHLLTNTPQPVVTNPPSDPAHQQFVYAQDLLECLEPKKGERELTNERWDTIVQIIRTREMQEQYAAGEIDGDTLIFLADYSNAAAASRLGAINSDDDELDFDGIPRGVSSDGSDAAGENREPTPDTSTQTSPTDQSIMDGSVPISRSRSLADTSTFPGRRIATCRSRPSFSGGQVAPAMPIRTGASFAPEMSMSMESSLPHGEAAMLSLVGVTPRLPSLMFGRMENHAGTAELMQIAGHSGHPAANLQLSTWPEDMGPEPPAEMFGIPPTMTPTSMRHPYFGSERLDVAREMQSGMHPAVLSPVHYHDYVDSTRRALPFRAADPQHSAMMPTQDVNMGMMGGHFY</sequence>
<evidence type="ECO:0000313" key="4">
    <source>
        <dbReference type="Proteomes" id="UP000054266"/>
    </source>
</evidence>
<feature type="region of interest" description="Disordered" evidence="1">
    <location>
        <begin position="136"/>
        <end position="161"/>
    </location>
</feature>
<dbReference type="PANTHER" id="PTHR36102">
    <property type="entry name" value="CHROMOSOME 10, WHOLE GENOME SHOTGUN SEQUENCE"/>
    <property type="match status" value="1"/>
</dbReference>
<dbReference type="PANTHER" id="PTHR36102:SF1">
    <property type="entry name" value="YDR124W-LIKE HELICAL BUNDLE DOMAIN-CONTAINING PROTEIN"/>
    <property type="match status" value="1"/>
</dbReference>
<dbReference type="Pfam" id="PF11001">
    <property type="entry name" value="AFUB_07903_YDR124W_hel"/>
    <property type="match status" value="1"/>
</dbReference>
<feature type="region of interest" description="Disordered" evidence="1">
    <location>
        <begin position="1"/>
        <end position="36"/>
    </location>
</feature>